<dbReference type="SUPFAM" id="SSF51395">
    <property type="entry name" value="FMN-linked oxidoreductases"/>
    <property type="match status" value="1"/>
</dbReference>
<keyword evidence="3" id="KW-0223">Dioxygenase</keyword>
<evidence type="ECO:0000313" key="4">
    <source>
        <dbReference type="Proteomes" id="UP000276103"/>
    </source>
</evidence>
<dbReference type="EMBL" id="RSCM01000007">
    <property type="protein sequence ID" value="RUS96314.1"/>
    <property type="molecule type" value="Genomic_DNA"/>
</dbReference>
<feature type="domain" description="[Acyl-carrier-protein] S-malonyltransferase-like inserted helical" evidence="2">
    <location>
        <begin position="406"/>
        <end position="485"/>
    </location>
</feature>
<dbReference type="CDD" id="cd04742">
    <property type="entry name" value="NPD_FabD"/>
    <property type="match status" value="1"/>
</dbReference>
<dbReference type="GO" id="GO:0051213">
    <property type="term" value="F:dioxygenase activity"/>
    <property type="evidence" value="ECO:0007669"/>
    <property type="project" value="UniProtKB-KW"/>
</dbReference>
<keyword evidence="3" id="KW-0560">Oxidoreductase</keyword>
<dbReference type="RefSeq" id="WP_127054193.1">
    <property type="nucleotide sequence ID" value="NZ_RSCM01000007.1"/>
</dbReference>
<evidence type="ECO:0000313" key="3">
    <source>
        <dbReference type="EMBL" id="RUS96314.1"/>
    </source>
</evidence>
<dbReference type="AlphaFoldDB" id="A0A433UR39"/>
<organism evidence="3 4">
    <name type="scientific">Trichormus variabilis SAG 1403-4b</name>
    <dbReference type="NCBI Taxonomy" id="447716"/>
    <lineage>
        <taxon>Bacteria</taxon>
        <taxon>Bacillati</taxon>
        <taxon>Cyanobacteriota</taxon>
        <taxon>Cyanophyceae</taxon>
        <taxon>Nostocales</taxon>
        <taxon>Nostocaceae</taxon>
        <taxon>Trichormus</taxon>
    </lineage>
</organism>
<dbReference type="Gene3D" id="3.20.20.70">
    <property type="entry name" value="Aldolase class I"/>
    <property type="match status" value="1"/>
</dbReference>
<dbReference type="NCBIfam" id="TIGR02814">
    <property type="entry name" value="pfaD_fam"/>
    <property type="match status" value="1"/>
</dbReference>
<evidence type="ECO:0000259" key="1">
    <source>
        <dbReference type="Pfam" id="PF18328"/>
    </source>
</evidence>
<accession>A0A433UR39</accession>
<feature type="domain" description="Fatty acid synthase subunit PfaD N-terminal" evidence="1">
    <location>
        <begin position="28"/>
        <end position="89"/>
    </location>
</feature>
<dbReference type="InterPro" id="IPR040981">
    <property type="entry name" value="PfaD_N"/>
</dbReference>
<reference evidence="3 4" key="1">
    <citation type="journal article" date="2019" name="Genome Biol. Evol.">
        <title>Day and night: Metabolic profiles and evolutionary relationships of six axenic non-marine cyanobacteria.</title>
        <authorList>
            <person name="Will S.E."/>
            <person name="Henke P."/>
            <person name="Boedeker C."/>
            <person name="Huang S."/>
            <person name="Brinkmann H."/>
            <person name="Rohde M."/>
            <person name="Jarek M."/>
            <person name="Friedl T."/>
            <person name="Seufert S."/>
            <person name="Schumacher M."/>
            <person name="Overmann J."/>
            <person name="Neumann-Schaal M."/>
            <person name="Petersen J."/>
        </authorList>
    </citation>
    <scope>NUCLEOTIDE SEQUENCE [LARGE SCALE GENOMIC DNA]</scope>
    <source>
        <strain evidence="3 4">SAG 1403-4b</strain>
    </source>
</reference>
<sequence length="556" mass="61463">MTTVETVRNQHNNGLSFFSWSQNQKQIWKGSLDCISFEQSAIKDKLLAADKPCYIIRVGGKIGVTNDGYLVPADNGSIGQAELLISVPPIHIQQFGDPNFLTTYGVKYAYVTGAMAGGIASEEMVIALGKEKILSSFGAGGLTPDRLEAAINRIQQALPDKPYAFNLIHSPNEPTIERRAVDLYLNYGVRTVEASAFLDLTPNIVYYRVSGLSLNSANQVEIKNKVIAKISRREVATKFMQPAPARILKELIQQGLITELQATLASQVPMADDITVEADSGGHTDNRPLVCLLPSIISLRDEIQAQYHYTTSIRVGVAGGIGTPESALAGFMMGAAYVMTGSINQSCVESGASDHTKKLLAQAEMADMIMAPAADMFEMGVKLQVLKRGTMFPMRAQKLYELYRSYDSIEDIPLAEREKLEKQIFRKSLAEVWEGTAAYLSQKNPEKLGKAVNNPKLKMALIFRWYLGLSSRWSSSGEKGREVDYQIWCGPAMGGFNDWVRGSYLTEPNNRHVVDIANQIMKGTAFLHRVQNLKIQGLQIPNYYGQYHPVQSTLEM</sequence>
<dbReference type="Pfam" id="PF21607">
    <property type="entry name" value="FabD_helical_ins"/>
    <property type="match status" value="1"/>
</dbReference>
<dbReference type="Pfam" id="PF18328">
    <property type="entry name" value="PfaD_N"/>
    <property type="match status" value="1"/>
</dbReference>
<proteinExistence type="predicted"/>
<protein>
    <submittedName>
        <fullName evidence="3">2-nitropropane dioxygenase</fullName>
    </submittedName>
</protein>
<dbReference type="InterPro" id="IPR013785">
    <property type="entry name" value="Aldolase_TIM"/>
</dbReference>
<dbReference type="Proteomes" id="UP000276103">
    <property type="component" value="Unassembled WGS sequence"/>
</dbReference>
<dbReference type="InterPro" id="IPR014179">
    <property type="entry name" value="PfaD-like_TIM-barrel"/>
</dbReference>
<evidence type="ECO:0000259" key="2">
    <source>
        <dbReference type="Pfam" id="PF21607"/>
    </source>
</evidence>
<name>A0A433UR39_ANAVA</name>
<dbReference type="PANTHER" id="PTHR32332">
    <property type="entry name" value="2-NITROPROPANE DIOXYGENASE"/>
    <property type="match status" value="1"/>
</dbReference>
<keyword evidence="4" id="KW-1185">Reference proteome</keyword>
<dbReference type="Pfam" id="PF03060">
    <property type="entry name" value="NMO"/>
    <property type="match status" value="1"/>
</dbReference>
<gene>
    <name evidence="3" type="ORF">DSM107003_24110</name>
</gene>
<dbReference type="OrthoDB" id="9805460at2"/>
<comment type="caution">
    <text evidence="3">The sequence shown here is derived from an EMBL/GenBank/DDBJ whole genome shotgun (WGS) entry which is preliminary data.</text>
</comment>
<dbReference type="PANTHER" id="PTHR32332:SF20">
    <property type="entry name" value="2-NITROPROPANE DIOXYGENASE-LIKE PROTEIN"/>
    <property type="match status" value="1"/>
</dbReference>
<dbReference type="InterPro" id="IPR049489">
    <property type="entry name" value="FabD-like_helical_ins"/>
</dbReference>